<sequence>MPNNTIITIIYPTDAEAKEYKVGANGAWTVYVAPVTVSVNETVYARGTDVAGNVSDVSSYTVNSIDTINLTK</sequence>
<dbReference type="EMBL" id="WHNY01000079">
    <property type="protein sequence ID" value="NOU68773.1"/>
    <property type="molecule type" value="Genomic_DNA"/>
</dbReference>
<evidence type="ECO:0000313" key="1">
    <source>
        <dbReference type="EMBL" id="NOU68773.1"/>
    </source>
</evidence>
<name>A0ABX1XJQ9_9BACL</name>
<gene>
    <name evidence="1" type="ORF">GC096_32630</name>
</gene>
<protein>
    <submittedName>
        <fullName evidence="1">Uncharacterized protein</fullName>
    </submittedName>
</protein>
<organism evidence="1 2">
    <name type="scientific">Paenibacillus plantarum</name>
    <dbReference type="NCBI Taxonomy" id="2654975"/>
    <lineage>
        <taxon>Bacteria</taxon>
        <taxon>Bacillati</taxon>
        <taxon>Bacillota</taxon>
        <taxon>Bacilli</taxon>
        <taxon>Bacillales</taxon>
        <taxon>Paenibacillaceae</taxon>
        <taxon>Paenibacillus</taxon>
    </lineage>
</organism>
<evidence type="ECO:0000313" key="2">
    <source>
        <dbReference type="Proteomes" id="UP000653578"/>
    </source>
</evidence>
<keyword evidence="2" id="KW-1185">Reference proteome</keyword>
<reference evidence="1 2" key="1">
    <citation type="submission" date="2019-10" db="EMBL/GenBank/DDBJ databases">
        <title>Description of Paenibacillus humi sp. nov.</title>
        <authorList>
            <person name="Carlier A."/>
            <person name="Qi S."/>
        </authorList>
    </citation>
    <scope>NUCLEOTIDE SEQUENCE [LARGE SCALE GENOMIC DNA]</scope>
    <source>
        <strain evidence="1 2">LMG 31461</strain>
    </source>
</reference>
<comment type="caution">
    <text evidence="1">The sequence shown here is derived from an EMBL/GenBank/DDBJ whole genome shotgun (WGS) entry which is preliminary data.</text>
</comment>
<accession>A0ABX1XJQ9</accession>
<dbReference type="RefSeq" id="WP_171636405.1">
    <property type="nucleotide sequence ID" value="NZ_WHNY01000079.1"/>
</dbReference>
<dbReference type="Proteomes" id="UP000653578">
    <property type="component" value="Unassembled WGS sequence"/>
</dbReference>
<proteinExistence type="predicted"/>